<keyword evidence="1" id="KW-0732">Signal</keyword>
<evidence type="ECO:0000256" key="1">
    <source>
        <dbReference type="SAM" id="SignalP"/>
    </source>
</evidence>
<name>A0ABM1N777_NICVS</name>
<keyword evidence="2" id="KW-1185">Reference proteome</keyword>
<proteinExistence type="predicted"/>
<dbReference type="Pfam" id="PF16027">
    <property type="entry name" value="DUF4786"/>
    <property type="match status" value="1"/>
</dbReference>
<evidence type="ECO:0000313" key="3">
    <source>
        <dbReference type="RefSeq" id="XP_017782677.1"/>
    </source>
</evidence>
<accession>A0ABM1N777</accession>
<evidence type="ECO:0000313" key="2">
    <source>
        <dbReference type="Proteomes" id="UP000695000"/>
    </source>
</evidence>
<sequence length="198" mass="22927">MDRYVLLALCLAGICIGLTECKSKKNHDLLTKIGLARVRAPNSHYRKRLADESRHHSRSDDSHMFVIKLPPNPHYYVHNRPNSYMEPENKVPVGFKSNGKPGKIYHWNIPVIKKIAQSKAKSRKSDDSMIVDIKHTNWNDVLDKPLTNPSSYKKPSYYVPAKLKKSSFFKYFPGNGKPKSFYVIEKNKRKAHRHKLLD</sequence>
<protein>
    <submittedName>
        <fullName evidence="3">Uncharacterized protein LOC108567009</fullName>
    </submittedName>
</protein>
<feature type="signal peptide" evidence="1">
    <location>
        <begin position="1"/>
        <end position="21"/>
    </location>
</feature>
<dbReference type="RefSeq" id="XP_017782677.1">
    <property type="nucleotide sequence ID" value="XM_017927188.1"/>
</dbReference>
<reference evidence="3" key="1">
    <citation type="submission" date="2025-08" db="UniProtKB">
        <authorList>
            <consortium name="RefSeq"/>
        </authorList>
    </citation>
    <scope>IDENTIFICATION</scope>
    <source>
        <tissue evidence="3">Whole Larva</tissue>
    </source>
</reference>
<dbReference type="InterPro" id="IPR031983">
    <property type="entry name" value="DUF4786"/>
</dbReference>
<organism evidence="2 3">
    <name type="scientific">Nicrophorus vespilloides</name>
    <name type="common">Boreal carrion beetle</name>
    <dbReference type="NCBI Taxonomy" id="110193"/>
    <lineage>
        <taxon>Eukaryota</taxon>
        <taxon>Metazoa</taxon>
        <taxon>Ecdysozoa</taxon>
        <taxon>Arthropoda</taxon>
        <taxon>Hexapoda</taxon>
        <taxon>Insecta</taxon>
        <taxon>Pterygota</taxon>
        <taxon>Neoptera</taxon>
        <taxon>Endopterygota</taxon>
        <taxon>Coleoptera</taxon>
        <taxon>Polyphaga</taxon>
        <taxon>Staphyliniformia</taxon>
        <taxon>Silphidae</taxon>
        <taxon>Nicrophorinae</taxon>
        <taxon>Nicrophorus</taxon>
    </lineage>
</organism>
<dbReference type="GeneID" id="108567009"/>
<gene>
    <name evidence="3" type="primary">LOC108567009</name>
</gene>
<dbReference type="Proteomes" id="UP000695000">
    <property type="component" value="Unplaced"/>
</dbReference>
<feature type="chain" id="PRO_5045115959" evidence="1">
    <location>
        <begin position="22"/>
        <end position="198"/>
    </location>
</feature>